<dbReference type="Gene3D" id="3.30.470.20">
    <property type="entry name" value="ATP-grasp fold, B domain"/>
    <property type="match status" value="1"/>
</dbReference>
<organism evidence="2 3">
    <name type="scientific">Pseudonocardia humida</name>
    <dbReference type="NCBI Taxonomy" id="2800819"/>
    <lineage>
        <taxon>Bacteria</taxon>
        <taxon>Bacillati</taxon>
        <taxon>Actinomycetota</taxon>
        <taxon>Actinomycetes</taxon>
        <taxon>Pseudonocardiales</taxon>
        <taxon>Pseudonocardiaceae</taxon>
        <taxon>Pseudonocardia</taxon>
    </lineage>
</organism>
<dbReference type="RefSeq" id="WP_252442770.1">
    <property type="nucleotide sequence ID" value="NZ_JAGSOV010000057.1"/>
</dbReference>
<evidence type="ECO:0000313" key="3">
    <source>
        <dbReference type="Proteomes" id="UP001165283"/>
    </source>
</evidence>
<keyword evidence="3" id="KW-1185">Reference proteome</keyword>
<dbReference type="SUPFAM" id="SSF56059">
    <property type="entry name" value="Glutathione synthetase ATP-binding domain-like"/>
    <property type="match status" value="1"/>
</dbReference>
<dbReference type="EMBL" id="JAGSOV010000057">
    <property type="protein sequence ID" value="MCO1658612.1"/>
    <property type="molecule type" value="Genomic_DNA"/>
</dbReference>
<dbReference type="Pfam" id="PF08443">
    <property type="entry name" value="RimK"/>
    <property type="match status" value="1"/>
</dbReference>
<protein>
    <recommendedName>
        <fullName evidence="1">ATP-grasp fold RimK-type domain-containing protein</fullName>
    </recommendedName>
</protein>
<name>A0ABT1A6H2_9PSEU</name>
<accession>A0ABT1A6H2</accession>
<comment type="caution">
    <text evidence="2">The sequence shown here is derived from an EMBL/GenBank/DDBJ whole genome shotgun (WGS) entry which is preliminary data.</text>
</comment>
<dbReference type="PANTHER" id="PTHR21621:SF0">
    <property type="entry name" value="BETA-CITRYLGLUTAMATE SYNTHASE B-RELATED"/>
    <property type="match status" value="1"/>
</dbReference>
<sequence length="325" mass="33321">MIGIIGPAGDPQVVCVAAALRRRGAATTVLDLGGFPRALRLSLRDGAPVADGVDLAAVGAWYVRSLPLPLPFRVAEGGDPAVARRDYAAGRERRSFLAGFTAALAAGGAALVNPPERMAQHFRKPEQLDALRGAGVPVPSTLATNDPLAVAAFAAEVGAVVYKPLAGGGRCRRLAAADLVPERLGRLAAAPVLFQAEVPGRNIRVYVVGGAVAAAYEIVSDELDYRGAESDVRPAELTGAEDAACLRAAAACGMPFTGIDLRRRPDGGFAVLECNPSPMFAGIQRGVGAEPVSDALAGFLLAGAGAERSEPGRDADQPASAPAFR</sequence>
<reference evidence="2" key="1">
    <citation type="submission" date="2021-04" db="EMBL/GenBank/DDBJ databases">
        <title>Pseudonocardia sp. nov., isolated from sandy soil of mangrove forest.</title>
        <authorList>
            <person name="Zan Z."/>
            <person name="Huang R."/>
            <person name="Liu W."/>
        </authorList>
    </citation>
    <scope>NUCLEOTIDE SEQUENCE</scope>
    <source>
        <strain evidence="2">S2-4</strain>
    </source>
</reference>
<dbReference type="InterPro" id="IPR013651">
    <property type="entry name" value="ATP-grasp_RimK-type"/>
</dbReference>
<dbReference type="PANTHER" id="PTHR21621">
    <property type="entry name" value="RIBOSOMAL PROTEIN S6 MODIFICATION PROTEIN"/>
    <property type="match status" value="1"/>
</dbReference>
<dbReference type="Proteomes" id="UP001165283">
    <property type="component" value="Unassembled WGS sequence"/>
</dbReference>
<gene>
    <name evidence="2" type="ORF">KDL28_26455</name>
</gene>
<feature type="domain" description="ATP-grasp fold RimK-type" evidence="1">
    <location>
        <begin position="197"/>
        <end position="289"/>
    </location>
</feature>
<proteinExistence type="predicted"/>
<evidence type="ECO:0000259" key="1">
    <source>
        <dbReference type="Pfam" id="PF08443"/>
    </source>
</evidence>
<evidence type="ECO:0000313" key="2">
    <source>
        <dbReference type="EMBL" id="MCO1658612.1"/>
    </source>
</evidence>